<dbReference type="AlphaFoldDB" id="N0BL13"/>
<dbReference type="eggNOG" id="arCOG00427">
    <property type="taxonomic scope" value="Archaea"/>
</dbReference>
<dbReference type="Gene3D" id="3.90.1640.30">
    <property type="match status" value="1"/>
</dbReference>
<dbReference type="Pfam" id="PF01368">
    <property type="entry name" value="DHH"/>
    <property type="match status" value="1"/>
</dbReference>
<dbReference type="EMBL" id="CP005290">
    <property type="protein sequence ID" value="AGK61226.1"/>
    <property type="molecule type" value="Genomic_DNA"/>
</dbReference>
<evidence type="ECO:0000259" key="2">
    <source>
        <dbReference type="Pfam" id="PF02272"/>
    </source>
</evidence>
<dbReference type="InterPro" id="IPR003156">
    <property type="entry name" value="DHHA1_dom"/>
</dbReference>
<dbReference type="PANTHER" id="PTHR30255:SF2">
    <property type="entry name" value="SINGLE-STRANDED-DNA-SPECIFIC EXONUCLEASE RECJ"/>
    <property type="match status" value="1"/>
</dbReference>
<dbReference type="Gene3D" id="3.10.310.30">
    <property type="match status" value="1"/>
</dbReference>
<keyword evidence="4" id="KW-1185">Reference proteome</keyword>
<name>N0BL13_9EURY</name>
<dbReference type="Proteomes" id="UP000013307">
    <property type="component" value="Chromosome"/>
</dbReference>
<dbReference type="RefSeq" id="WP_015590824.1">
    <property type="nucleotide sequence ID" value="NC_021169.1"/>
</dbReference>
<reference evidence="3 4" key="1">
    <citation type="journal article" date="2013" name="Genome Announc.">
        <title>Complete Genome Sequence of the Thermophilic and Facultatively Chemolithoautotrophic Sulfate Reducer Archaeoglobus sulfaticallidus Strain PM70-1T.</title>
        <authorList>
            <person name="Stokke R."/>
            <person name="Hocking W.P."/>
            <person name="Steinsbu B.O."/>
            <person name="Steen I.H."/>
        </authorList>
    </citation>
    <scope>NUCLEOTIDE SEQUENCE [LARGE SCALE GENOMIC DNA]</scope>
    <source>
        <strain evidence="3">PM70-1</strain>
    </source>
</reference>
<proteinExistence type="predicted"/>
<dbReference type="SUPFAM" id="SSF64182">
    <property type="entry name" value="DHH phosphoesterases"/>
    <property type="match status" value="1"/>
</dbReference>
<dbReference type="HOGENOM" id="CLU_042622_0_0_2"/>
<dbReference type="GO" id="GO:0004527">
    <property type="term" value="F:exonuclease activity"/>
    <property type="evidence" value="ECO:0007669"/>
    <property type="project" value="UniProtKB-KW"/>
</dbReference>
<accession>N0BL13</accession>
<feature type="domain" description="DDH" evidence="1">
    <location>
        <begin position="22"/>
        <end position="151"/>
    </location>
</feature>
<keyword evidence="3" id="KW-0378">Hydrolase</keyword>
<organism evidence="3 4">
    <name type="scientific">Archaeoglobus sulfaticallidus PM70-1</name>
    <dbReference type="NCBI Taxonomy" id="387631"/>
    <lineage>
        <taxon>Archaea</taxon>
        <taxon>Methanobacteriati</taxon>
        <taxon>Methanobacteriota</taxon>
        <taxon>Archaeoglobi</taxon>
        <taxon>Archaeoglobales</taxon>
        <taxon>Archaeoglobaceae</taxon>
        <taxon>Archaeoglobus</taxon>
    </lineage>
</organism>
<sequence>MLDILKAEARKAVNLIEKYEFVRIFTHYDVDGITAGSIMAKSLLRFNKKFHLSFLNGLNNGINYEKDDLVILLDMGSGYPDIVSSIEADFIVIDHHFPLGKIDAQSSFVHVNPHLAGIDGSFELSASGTAYVVANQIADNKDLSGLALAGIIGDKQKIKGGNAEIVREGIQSGYIEEVKGLSLYSGKLREVLSISIEPFLDFYKKEDELEEFLEKVRIDGDREVDELDEEEVRRLANAIVLRVLENGGSEEVLNDFIGRKFMLKAELIKNATMMSDIINSCGRVSAFSIGFGICMRDSKFLDKGYEIWRKFLTELLDEIVKRKEEVKEGECMRYLVMDNAPTTGPIATVLSRYIFSDRPFIAVNIKRDVAKVSSRTTMRMSEIVDLGEIMNKAAKAVGGRGGGHRVAAGANIPPDRVEDFIKEVDRLCCSAMGK</sequence>
<dbReference type="STRING" id="387631.Asulf_01230"/>
<dbReference type="InterPro" id="IPR001667">
    <property type="entry name" value="DDH_dom"/>
</dbReference>
<feature type="domain" description="DHHA1" evidence="2">
    <location>
        <begin position="357"/>
        <end position="427"/>
    </location>
</feature>
<dbReference type="PANTHER" id="PTHR30255">
    <property type="entry name" value="SINGLE-STRANDED-DNA-SPECIFIC EXONUCLEASE RECJ"/>
    <property type="match status" value="1"/>
</dbReference>
<dbReference type="OrthoDB" id="36101at2157"/>
<keyword evidence="3" id="KW-0269">Exonuclease</keyword>
<evidence type="ECO:0000259" key="1">
    <source>
        <dbReference type="Pfam" id="PF01368"/>
    </source>
</evidence>
<protein>
    <submittedName>
        <fullName evidence="3">Single-stranded DNA-specific exonuclease</fullName>
    </submittedName>
</protein>
<keyword evidence="3" id="KW-0540">Nuclease</keyword>
<evidence type="ECO:0000313" key="3">
    <source>
        <dbReference type="EMBL" id="AGK61226.1"/>
    </source>
</evidence>
<dbReference type="KEGG" id="ast:Asulf_01230"/>
<dbReference type="Pfam" id="PF02272">
    <property type="entry name" value="DHHA1"/>
    <property type="match status" value="1"/>
</dbReference>
<dbReference type="GeneID" id="15392871"/>
<dbReference type="InterPro" id="IPR038763">
    <property type="entry name" value="DHH_sf"/>
</dbReference>
<evidence type="ECO:0000313" key="4">
    <source>
        <dbReference type="Proteomes" id="UP000013307"/>
    </source>
</evidence>
<gene>
    <name evidence="3" type="ORF">Asulf_01230</name>
</gene>
<dbReference type="GO" id="GO:0003676">
    <property type="term" value="F:nucleic acid binding"/>
    <property type="evidence" value="ECO:0007669"/>
    <property type="project" value="InterPro"/>
</dbReference>
<dbReference type="InterPro" id="IPR051673">
    <property type="entry name" value="SSDNA_exonuclease_RecJ"/>
</dbReference>